<protein>
    <submittedName>
        <fullName evidence="6">Membrane fusion protein (Multidrug efflux system)</fullName>
    </submittedName>
</protein>
<evidence type="ECO:0000259" key="4">
    <source>
        <dbReference type="Pfam" id="PF25954"/>
    </source>
</evidence>
<evidence type="ECO:0000256" key="1">
    <source>
        <dbReference type="ARBA" id="ARBA00009477"/>
    </source>
</evidence>
<feature type="domain" description="Multidrug resistance protein MdtA-like barrel-sandwich hybrid" evidence="3">
    <location>
        <begin position="72"/>
        <end position="190"/>
    </location>
</feature>
<keyword evidence="7" id="KW-1185">Reference proteome</keyword>
<dbReference type="InterPro" id="IPR058625">
    <property type="entry name" value="MdtA-like_BSH"/>
</dbReference>
<evidence type="ECO:0000259" key="5">
    <source>
        <dbReference type="Pfam" id="PF25989"/>
    </source>
</evidence>
<evidence type="ECO:0000313" key="7">
    <source>
        <dbReference type="Proteomes" id="UP001230253"/>
    </source>
</evidence>
<feature type="domain" description="YknX-like C-terminal permuted SH3-like" evidence="5">
    <location>
        <begin position="285"/>
        <end position="351"/>
    </location>
</feature>
<evidence type="ECO:0000259" key="3">
    <source>
        <dbReference type="Pfam" id="PF25917"/>
    </source>
</evidence>
<dbReference type="Pfam" id="PF25954">
    <property type="entry name" value="Beta-barrel_RND_2"/>
    <property type="match status" value="1"/>
</dbReference>
<gene>
    <name evidence="6" type="ORF">J2R99_002053</name>
</gene>
<evidence type="ECO:0000256" key="2">
    <source>
        <dbReference type="SAM" id="Coils"/>
    </source>
</evidence>
<proteinExistence type="inferred from homology"/>
<dbReference type="Pfam" id="PF25989">
    <property type="entry name" value="YknX_C"/>
    <property type="match status" value="1"/>
</dbReference>
<sequence>MSFVKQVIVVALIGATALAGYAAFDTWFNGSRGSEEARAARGPATIAVEVADAKAQTIERSFDAVGSTRARRSVEIVPLASGRITELFFEAGQKIEAGAPLLTLDDDIEAADVKEAEAKLREAELALERARSLHQSNTVTAATVDSLTAARVTAEAELERARRRFADRTVRAPFSGIAGLRRIDLGARADDQTVITTLDDLSSVEVEFGLPETAFGEVKSGLPVFARSAAFPDKTFSGEIIAIDSRIDPASRAFKVRASIPNEDFVLPAGMFMTLSVVLDQRIGVMVPEEAVMVEGDGAYLFVAEGETARRRAVQLGQRQRGAVEISKGLADGEAVIVRGVQRLRDGSQIRIVEDADDSKAAADADGIG</sequence>
<dbReference type="InterPro" id="IPR058637">
    <property type="entry name" value="YknX-like_C"/>
</dbReference>
<comment type="caution">
    <text evidence="6">The sequence shown here is derived from an EMBL/GenBank/DDBJ whole genome shotgun (WGS) entry which is preliminary data.</text>
</comment>
<dbReference type="Proteomes" id="UP001230253">
    <property type="component" value="Unassembled WGS sequence"/>
</dbReference>
<dbReference type="PANTHER" id="PTHR30469">
    <property type="entry name" value="MULTIDRUG RESISTANCE PROTEIN MDTA"/>
    <property type="match status" value="1"/>
</dbReference>
<dbReference type="Gene3D" id="1.10.287.470">
    <property type="entry name" value="Helix hairpin bin"/>
    <property type="match status" value="1"/>
</dbReference>
<name>A0ABU0C893_9BRAD</name>
<dbReference type="Gene3D" id="2.40.420.20">
    <property type="match status" value="1"/>
</dbReference>
<evidence type="ECO:0000313" key="6">
    <source>
        <dbReference type="EMBL" id="MDQ0326184.1"/>
    </source>
</evidence>
<dbReference type="Gene3D" id="2.40.50.100">
    <property type="match status" value="1"/>
</dbReference>
<comment type="similarity">
    <text evidence="1">Belongs to the membrane fusion protein (MFP) (TC 8.A.1) family.</text>
</comment>
<dbReference type="InterPro" id="IPR058792">
    <property type="entry name" value="Beta-barrel_RND_2"/>
</dbReference>
<accession>A0ABU0C893</accession>
<keyword evidence="2" id="KW-0175">Coiled coil</keyword>
<dbReference type="EMBL" id="JAUSUK010000002">
    <property type="protein sequence ID" value="MDQ0326184.1"/>
    <property type="molecule type" value="Genomic_DNA"/>
</dbReference>
<dbReference type="SUPFAM" id="SSF111369">
    <property type="entry name" value="HlyD-like secretion proteins"/>
    <property type="match status" value="1"/>
</dbReference>
<dbReference type="Gene3D" id="2.40.30.170">
    <property type="match status" value="1"/>
</dbReference>
<feature type="domain" description="CusB-like beta-barrel" evidence="4">
    <location>
        <begin position="206"/>
        <end position="277"/>
    </location>
</feature>
<reference evidence="6 7" key="1">
    <citation type="submission" date="2023-07" db="EMBL/GenBank/DDBJ databases">
        <title>Genomic Encyclopedia of Type Strains, Phase IV (KMG-IV): sequencing the most valuable type-strain genomes for metagenomic binning, comparative biology and taxonomic classification.</title>
        <authorList>
            <person name="Goeker M."/>
        </authorList>
    </citation>
    <scope>NUCLEOTIDE SEQUENCE [LARGE SCALE GENOMIC DNA]</scope>
    <source>
        <strain evidence="6 7">DSM 11549</strain>
    </source>
</reference>
<dbReference type="NCBIfam" id="TIGR01730">
    <property type="entry name" value="RND_mfp"/>
    <property type="match status" value="1"/>
</dbReference>
<organism evidence="6 7">
    <name type="scientific">Rhodopseudomonas julia</name>
    <dbReference type="NCBI Taxonomy" id="200617"/>
    <lineage>
        <taxon>Bacteria</taxon>
        <taxon>Pseudomonadati</taxon>
        <taxon>Pseudomonadota</taxon>
        <taxon>Alphaproteobacteria</taxon>
        <taxon>Hyphomicrobiales</taxon>
        <taxon>Nitrobacteraceae</taxon>
        <taxon>Rhodopseudomonas</taxon>
    </lineage>
</organism>
<feature type="coiled-coil region" evidence="2">
    <location>
        <begin position="113"/>
        <end position="164"/>
    </location>
</feature>
<dbReference type="Pfam" id="PF25917">
    <property type="entry name" value="BSH_RND"/>
    <property type="match status" value="1"/>
</dbReference>
<dbReference type="PANTHER" id="PTHR30469:SF11">
    <property type="entry name" value="BLL4320 PROTEIN"/>
    <property type="match status" value="1"/>
</dbReference>
<dbReference type="InterPro" id="IPR006143">
    <property type="entry name" value="RND_pump_MFP"/>
</dbReference>